<dbReference type="InterPro" id="IPR011608">
    <property type="entry name" value="PRD"/>
</dbReference>
<feature type="domain" description="PTS EIIA type-2" evidence="7">
    <location>
        <begin position="539"/>
        <end position="687"/>
    </location>
</feature>
<reference evidence="10 11" key="1">
    <citation type="submission" date="2017-05" db="EMBL/GenBank/DDBJ databases">
        <title>Vagococcus spp. assemblies.</title>
        <authorList>
            <person name="Gulvik C.A."/>
        </authorList>
    </citation>
    <scope>NUCLEOTIDE SEQUENCE [LARGE SCALE GENOMIC DNA]</scope>
    <source>
        <strain evidence="10 11">NCFB 2777</strain>
    </source>
</reference>
<dbReference type="SUPFAM" id="SSF63520">
    <property type="entry name" value="PTS-regulatory domain, PRD"/>
    <property type="match status" value="2"/>
</dbReference>
<organism evidence="10 11">
    <name type="scientific">Vagococcus salmoninarum</name>
    <dbReference type="NCBI Taxonomy" id="2739"/>
    <lineage>
        <taxon>Bacteria</taxon>
        <taxon>Bacillati</taxon>
        <taxon>Bacillota</taxon>
        <taxon>Bacilli</taxon>
        <taxon>Lactobacillales</taxon>
        <taxon>Enterococcaceae</taxon>
        <taxon>Vagococcus</taxon>
    </lineage>
</organism>
<keyword evidence="11" id="KW-1185">Reference proteome</keyword>
<feature type="domain" description="HTH deoR-type" evidence="6">
    <location>
        <begin position="11"/>
        <end position="77"/>
    </location>
</feature>
<dbReference type="InterPro" id="IPR007737">
    <property type="entry name" value="Mga_HTH"/>
</dbReference>
<dbReference type="InterPro" id="IPR016152">
    <property type="entry name" value="PTrfase/Anion_transptr"/>
</dbReference>
<gene>
    <name evidence="10" type="ORF">CBF35_01765</name>
</gene>
<keyword evidence="2" id="KW-0677">Repeat</keyword>
<dbReference type="Proteomes" id="UP000287239">
    <property type="component" value="Unassembled WGS sequence"/>
</dbReference>
<dbReference type="Gene3D" id="1.10.1790.10">
    <property type="entry name" value="PRD domain"/>
    <property type="match status" value="2"/>
</dbReference>
<evidence type="ECO:0000256" key="2">
    <source>
        <dbReference type="ARBA" id="ARBA00022737"/>
    </source>
</evidence>
<dbReference type="InterPro" id="IPR036388">
    <property type="entry name" value="WH-like_DNA-bd_sf"/>
</dbReference>
<dbReference type="SUPFAM" id="SSF52794">
    <property type="entry name" value="PTS system IIB component-like"/>
    <property type="match status" value="1"/>
</dbReference>
<dbReference type="PROSITE" id="PS51000">
    <property type="entry name" value="HTH_DEOR_2"/>
    <property type="match status" value="1"/>
</dbReference>
<evidence type="ECO:0000259" key="6">
    <source>
        <dbReference type="PROSITE" id="PS51000"/>
    </source>
</evidence>
<evidence type="ECO:0000259" key="9">
    <source>
        <dbReference type="PROSITE" id="PS51372"/>
    </source>
</evidence>
<dbReference type="Pfam" id="PF00874">
    <property type="entry name" value="PRD"/>
    <property type="match status" value="2"/>
</dbReference>
<evidence type="ECO:0000313" key="11">
    <source>
        <dbReference type="Proteomes" id="UP000287239"/>
    </source>
</evidence>
<name>A0A429ZUK0_9ENTE</name>
<evidence type="ECO:0000256" key="3">
    <source>
        <dbReference type="ARBA" id="ARBA00023015"/>
    </source>
</evidence>
<evidence type="ECO:0000256" key="4">
    <source>
        <dbReference type="ARBA" id="ARBA00023159"/>
    </source>
</evidence>
<feature type="domain" description="PRD" evidence="9">
    <location>
        <begin position="309"/>
        <end position="413"/>
    </location>
</feature>
<dbReference type="Gene3D" id="1.10.10.10">
    <property type="entry name" value="Winged helix-like DNA-binding domain superfamily/Winged helix DNA-binding domain"/>
    <property type="match status" value="2"/>
</dbReference>
<dbReference type="Pfam" id="PF05043">
    <property type="entry name" value="Mga"/>
    <property type="match status" value="1"/>
</dbReference>
<dbReference type="InterPro" id="IPR036634">
    <property type="entry name" value="PRD_sf"/>
</dbReference>
<dbReference type="PANTHER" id="PTHR30185:SF18">
    <property type="entry name" value="TRANSCRIPTIONAL REGULATOR MTLR"/>
    <property type="match status" value="1"/>
</dbReference>
<dbReference type="InterPro" id="IPR013011">
    <property type="entry name" value="PTS_EIIB_2"/>
</dbReference>
<dbReference type="GeneID" id="98567081"/>
<dbReference type="GO" id="GO:0009401">
    <property type="term" value="P:phosphoenolpyruvate-dependent sugar phosphotransferase system"/>
    <property type="evidence" value="ECO:0007669"/>
    <property type="project" value="InterPro"/>
</dbReference>
<dbReference type="PROSITE" id="PS51372">
    <property type="entry name" value="PRD_2"/>
    <property type="match status" value="2"/>
</dbReference>
<evidence type="ECO:0000256" key="1">
    <source>
        <dbReference type="ARBA" id="ARBA00022679"/>
    </source>
</evidence>
<comment type="caution">
    <text evidence="10">The sequence shown here is derived from an EMBL/GenBank/DDBJ whole genome shotgun (WGS) entry which is preliminary data.</text>
</comment>
<dbReference type="PROSITE" id="PS51094">
    <property type="entry name" value="PTS_EIIA_TYPE_2"/>
    <property type="match status" value="1"/>
</dbReference>
<keyword evidence="5" id="KW-0804">Transcription</keyword>
<dbReference type="PANTHER" id="PTHR30185">
    <property type="entry name" value="CRYPTIC BETA-GLUCOSIDE BGL OPERON ANTITERMINATOR"/>
    <property type="match status" value="1"/>
</dbReference>
<accession>A0A429ZUK0</accession>
<dbReference type="SUPFAM" id="SSF55804">
    <property type="entry name" value="Phoshotransferase/anion transport protein"/>
    <property type="match status" value="1"/>
</dbReference>
<dbReference type="InterPro" id="IPR036095">
    <property type="entry name" value="PTS_EIIB-like_sf"/>
</dbReference>
<keyword evidence="4" id="KW-0010">Activator</keyword>
<dbReference type="Gene3D" id="3.40.930.10">
    <property type="entry name" value="Mannitol-specific EII, Chain A"/>
    <property type="match status" value="1"/>
</dbReference>
<dbReference type="Pfam" id="PF00359">
    <property type="entry name" value="PTS_EIIA_2"/>
    <property type="match status" value="1"/>
</dbReference>
<dbReference type="InterPro" id="IPR001034">
    <property type="entry name" value="DeoR_HTH"/>
</dbReference>
<dbReference type="AlphaFoldDB" id="A0A429ZUK0"/>
<dbReference type="Gene3D" id="3.40.50.2300">
    <property type="match status" value="1"/>
</dbReference>
<dbReference type="PROSITE" id="PS51099">
    <property type="entry name" value="PTS_EIIB_TYPE_2"/>
    <property type="match status" value="1"/>
</dbReference>
<protein>
    <submittedName>
        <fullName evidence="10">Uncharacterized protein</fullName>
    </submittedName>
</protein>
<dbReference type="InterPro" id="IPR036390">
    <property type="entry name" value="WH_DNA-bd_sf"/>
</dbReference>
<dbReference type="OrthoDB" id="9776005at2"/>
<dbReference type="EMBL" id="NGJU01000002">
    <property type="protein sequence ID" value="RST97418.1"/>
    <property type="molecule type" value="Genomic_DNA"/>
</dbReference>
<feature type="domain" description="PRD" evidence="9">
    <location>
        <begin position="200"/>
        <end position="304"/>
    </location>
</feature>
<evidence type="ECO:0000259" key="8">
    <source>
        <dbReference type="PROSITE" id="PS51099"/>
    </source>
</evidence>
<dbReference type="Pfam" id="PF08220">
    <property type="entry name" value="HTH_DeoR"/>
    <property type="match status" value="1"/>
</dbReference>
<dbReference type="GO" id="GO:0003700">
    <property type="term" value="F:DNA-binding transcription factor activity"/>
    <property type="evidence" value="ECO:0007669"/>
    <property type="project" value="InterPro"/>
</dbReference>
<evidence type="ECO:0000256" key="5">
    <source>
        <dbReference type="ARBA" id="ARBA00023163"/>
    </source>
</evidence>
<proteinExistence type="predicted"/>
<dbReference type="CDD" id="cd05568">
    <property type="entry name" value="PTS_IIB_bgl_like"/>
    <property type="match status" value="1"/>
</dbReference>
<feature type="domain" description="PTS EIIB type-2" evidence="8">
    <location>
        <begin position="416"/>
        <end position="506"/>
    </location>
</feature>
<evidence type="ECO:0000313" key="10">
    <source>
        <dbReference type="EMBL" id="RST97418.1"/>
    </source>
</evidence>
<evidence type="ECO:0000259" key="7">
    <source>
        <dbReference type="PROSITE" id="PS51094"/>
    </source>
</evidence>
<dbReference type="RefSeq" id="WP_126778164.1">
    <property type="nucleotide sequence ID" value="NZ_NGJU01000002.1"/>
</dbReference>
<dbReference type="InterPro" id="IPR050661">
    <property type="entry name" value="BglG_antiterminators"/>
</dbReference>
<keyword evidence="1" id="KW-0808">Transferase</keyword>
<keyword evidence="3" id="KW-0805">Transcription regulation</keyword>
<dbReference type="SUPFAM" id="SSF46785">
    <property type="entry name" value="Winged helix' DNA-binding domain"/>
    <property type="match status" value="1"/>
</dbReference>
<sequence>MKGTVIPMYVTARSRLILEKMLMTKHLVLLSDLASDFEVSERTIRRDFKEIKALLKSFDLGLEKAGAYYGIHGSEDKLAAFKWQLLDLTYNEYTPDERQHYILKELLKSDDSLKLIALANDLNVTVATVSNDLSKIEEDYLLTEQITRKPGLGISLNVDEKVKRRLMSQLFWEKIPRNQFIQLYNQKDVDELSEERLSYLFEQIGIETIEDSLEDIRQALSYDMSDDAYFNLVIHITITVDRIRSGQTLALPEDIADLREHEEFALTRGLLASLLSLPPLEVPESEIAFVTTHLRGAKHLTDSGTFSENEQIQAVTLASQLINYVSEQTDRDLNSEMLLKGLTAHLRPTLRRLTNQLSINNPLLGSIQRDYPKLFKIVRAGFDSIYRDIPVPDEEIGYLVLHFGAAILQDDQQVQLSALVVCASGIGTSKMLVTRLRKAIPQLKQLKTISLFELERTLEQQPFDVIVSTIDLGEVPYRYIHVSPILTEREISQIEVYLQSKGSTYGRKNRQENQQTNLSKREAVHLLETKHSAIETVISLIDSFEVIPITETKLSPNSIIRAMCTNLLSHQPALDIEALVKALTIREEWSGFGITNTKIALFHARTAEIKAPVFQLFPLKNEVQIPGMDGSQVMVNTLVLLLAPEKLDSRGLEVMSQISSLLIEDPETIALIQSGKISEISDFVIQRLVSFIDN</sequence>
<dbReference type="GO" id="GO:0008982">
    <property type="term" value="F:protein-N(PI)-phosphohistidine-sugar phosphotransferase activity"/>
    <property type="evidence" value="ECO:0007669"/>
    <property type="project" value="InterPro"/>
</dbReference>
<dbReference type="InterPro" id="IPR002178">
    <property type="entry name" value="PTS_EIIA_type-2_dom"/>
</dbReference>